<gene>
    <name evidence="2" type="ORF">KSL82_06580</name>
</gene>
<dbReference type="InterPro" id="IPR052718">
    <property type="entry name" value="NmrA-type_oxidoreductase"/>
</dbReference>
<dbReference type="SUPFAM" id="SSF51735">
    <property type="entry name" value="NAD(P)-binding Rossmann-fold domains"/>
    <property type="match status" value="1"/>
</dbReference>
<dbReference type="Proteomes" id="UP001196248">
    <property type="component" value="Unassembled WGS sequence"/>
</dbReference>
<accession>A0ABS6IVM4</accession>
<dbReference type="PANTHER" id="PTHR47129:SF1">
    <property type="entry name" value="NMRA-LIKE DOMAIN-CONTAINING PROTEIN"/>
    <property type="match status" value="1"/>
</dbReference>
<protein>
    <submittedName>
        <fullName evidence="2">NAD(P)H-binding protein</fullName>
    </submittedName>
</protein>
<dbReference type="EMBL" id="JAHPJJ010000014">
    <property type="protein sequence ID" value="MBU9695559.1"/>
    <property type="molecule type" value="Genomic_DNA"/>
</dbReference>
<comment type="caution">
    <text evidence="2">The sequence shown here is derived from an EMBL/GenBank/DDBJ whole genome shotgun (WGS) entry which is preliminary data.</text>
</comment>
<evidence type="ECO:0000313" key="2">
    <source>
        <dbReference type="EMBL" id="MBU9695559.1"/>
    </source>
</evidence>
<keyword evidence="3" id="KW-1185">Reference proteome</keyword>
<dbReference type="Gene3D" id="3.40.50.720">
    <property type="entry name" value="NAD(P)-binding Rossmann-like Domain"/>
    <property type="match status" value="1"/>
</dbReference>
<evidence type="ECO:0000259" key="1">
    <source>
        <dbReference type="Pfam" id="PF13460"/>
    </source>
</evidence>
<sequence length="313" mass="35163">MSKIIINGVDGNLGKQVVTDIINLIPKKNVILTAPSDEPLQQYQKLGFKTAVINFTHTETLDPVFKDADKVLLISMPFVGKKRRQAHKNVIDACVRANVKQIIYTSVLSSANPLNPSVENIDHGYTEALIQNSPLDYIILRNSLFAEAFISDYLRAVNNHETVINKNMGTGRVWFISRKDAALAIAFALNNTLLHRAILNINGITPYSYQDFLNIANKVTGANIKYKQITDQELYQYFDSIHVPRTTDGDFSKSPIQAISEGMVSFGTTVREGFLDVPVSDFVQLTGHQPITMKYMFEHQDDFLLGERHTTEK</sequence>
<organism evidence="2 3">
    <name type="scientific">Limosilactobacillus portuensis</name>
    <dbReference type="NCBI Taxonomy" id="2742601"/>
    <lineage>
        <taxon>Bacteria</taxon>
        <taxon>Bacillati</taxon>
        <taxon>Bacillota</taxon>
        <taxon>Bacilli</taxon>
        <taxon>Lactobacillales</taxon>
        <taxon>Lactobacillaceae</taxon>
        <taxon>Limosilactobacillus</taxon>
    </lineage>
</organism>
<dbReference type="InterPro" id="IPR016040">
    <property type="entry name" value="NAD(P)-bd_dom"/>
</dbReference>
<dbReference type="Gene3D" id="3.90.25.10">
    <property type="entry name" value="UDP-galactose 4-epimerase, domain 1"/>
    <property type="match status" value="1"/>
</dbReference>
<dbReference type="InterPro" id="IPR036291">
    <property type="entry name" value="NAD(P)-bd_dom_sf"/>
</dbReference>
<feature type="domain" description="NAD(P)-binding" evidence="1">
    <location>
        <begin position="8"/>
        <end position="191"/>
    </location>
</feature>
<evidence type="ECO:0000313" key="3">
    <source>
        <dbReference type="Proteomes" id="UP001196248"/>
    </source>
</evidence>
<proteinExistence type="predicted"/>
<dbReference type="Pfam" id="PF13460">
    <property type="entry name" value="NAD_binding_10"/>
    <property type="match status" value="1"/>
</dbReference>
<reference evidence="2 3" key="1">
    <citation type="submission" date="2021-06" db="EMBL/GenBank/DDBJ databases">
        <title>Limosilactobacillus angelus sp. nov., isolated from the human vagina.</title>
        <authorList>
            <person name="Chen Y.-S."/>
        </authorList>
    </citation>
    <scope>NUCLEOTIDE SEQUENCE [LARGE SCALE GENOMIC DNA]</scope>
    <source>
        <strain evidence="2 3">P5L02</strain>
    </source>
</reference>
<dbReference type="PANTHER" id="PTHR47129">
    <property type="entry name" value="QUINONE OXIDOREDUCTASE 2"/>
    <property type="match status" value="1"/>
</dbReference>
<name>A0ABS6IVM4_9LACO</name>
<dbReference type="RefSeq" id="WP_102169264.1">
    <property type="nucleotide sequence ID" value="NZ_JAHPJJ010000014.1"/>
</dbReference>